<dbReference type="Proteomes" id="UP000422837">
    <property type="component" value="Chromosome"/>
</dbReference>
<gene>
    <name evidence="1" type="ORF">GFU50_12510</name>
</gene>
<dbReference type="EMBL" id="CP046123">
    <property type="protein sequence ID" value="QGN30278.1"/>
    <property type="molecule type" value="Genomic_DNA"/>
</dbReference>
<dbReference type="RefSeq" id="WP_154694540.1">
    <property type="nucleotide sequence ID" value="NZ_CP046123.1"/>
</dbReference>
<reference evidence="1 2" key="1">
    <citation type="submission" date="2019-11" db="EMBL/GenBank/DDBJ databases">
        <title>Detection and genome characteristic of a blood enterococcus casselifavus isolate from Zhengzhou,china.</title>
        <authorList>
            <person name="Wen P."/>
        </authorList>
    </citation>
    <scope>NUCLEOTIDE SEQUENCE [LARGE SCALE GENOMIC DNA]</scope>
    <source>
        <strain evidence="1 2">EC291</strain>
    </source>
</reference>
<protein>
    <submittedName>
        <fullName evidence="1">Uncharacterized protein</fullName>
    </submittedName>
</protein>
<dbReference type="AlphaFoldDB" id="A0ABD6Z5S6"/>
<organism evidence="1 2">
    <name type="scientific">Enterococcus casseliflavus</name>
    <name type="common">Enterococcus flavescens</name>
    <dbReference type="NCBI Taxonomy" id="37734"/>
    <lineage>
        <taxon>Bacteria</taxon>
        <taxon>Bacillati</taxon>
        <taxon>Bacillota</taxon>
        <taxon>Bacilli</taxon>
        <taxon>Lactobacillales</taxon>
        <taxon>Enterococcaceae</taxon>
        <taxon>Enterococcus</taxon>
    </lineage>
</organism>
<evidence type="ECO:0000313" key="1">
    <source>
        <dbReference type="EMBL" id="QGN30278.1"/>
    </source>
</evidence>
<proteinExistence type="predicted"/>
<sequence>MNIASITFNYDAQKQVKGYTVYVDGKAGDVQSFSGQVNIGKDELDLSFILNLVQEKIGETFTKEQPE</sequence>
<name>A0ABD6Z5S6_ENTCA</name>
<evidence type="ECO:0000313" key="2">
    <source>
        <dbReference type="Proteomes" id="UP000422837"/>
    </source>
</evidence>
<accession>A0ABD6Z5S6</accession>